<dbReference type="GO" id="GO:0006629">
    <property type="term" value="P:lipid metabolic process"/>
    <property type="evidence" value="ECO:0007669"/>
    <property type="project" value="InterPro"/>
</dbReference>
<evidence type="ECO:0000313" key="5">
    <source>
        <dbReference type="Proteomes" id="UP000293360"/>
    </source>
</evidence>
<dbReference type="EMBL" id="QJNU01000515">
    <property type="protein sequence ID" value="RYO96339.1"/>
    <property type="molecule type" value="Genomic_DNA"/>
</dbReference>
<keyword evidence="5" id="KW-1185">Reference proteome</keyword>
<dbReference type="STRING" id="155417.A0A4Q4T2G0"/>
<dbReference type="GO" id="GO:0008081">
    <property type="term" value="F:phosphoric diester hydrolase activity"/>
    <property type="evidence" value="ECO:0007669"/>
    <property type="project" value="InterPro"/>
</dbReference>
<proteinExistence type="inferred from homology"/>
<dbReference type="InterPro" id="IPR017946">
    <property type="entry name" value="PLC-like_Pdiesterase_TIM-brl"/>
</dbReference>
<feature type="signal peptide" evidence="3">
    <location>
        <begin position="1"/>
        <end position="22"/>
    </location>
</feature>
<dbReference type="AlphaFoldDB" id="A0A4Q4T2G0"/>
<protein>
    <recommendedName>
        <fullName evidence="2">Altered inheritance of mitochondria protein 6</fullName>
    </recommendedName>
</protein>
<sequence length="452" mass="49374">MKQPMLAAACTALGLYVWVVHASPVLLQTLATREGVSSCWKYWMVIDDVSIADGGDSRKGYNTAVDEFCEQADGWSVGPDGYLSLATEVFLNGGKDPEVYGLLGYVYFEVHNKQGNDHTVEKEKCKEYLKKLSEEGGRCYGPRNKDTKGGTWQVGDNAVSYHALGSKVPPREDALNKLYADGTISEQQVNKGSGSPLDPWPLDSLGGVRPVACHSHNDYEREVPLFSALAAGCVAVEADVHLVGDDVEIGHNRPARGRTLRKQYVEPLRDILDHNNGGSSDGGAGVFGAKPDQGFTLMVDFKTTDTRTLDAVVAALEPLREAGYLSNADGDRFVERQVTVVASGSAPFDRIASGDGIPNRDVFYDADVNDLGGRDYTDTNSYYASANYKDLSRKPSLEETIRKQVAEAHEIGLKVRYYSLPGESEWEKLMELGVDMLNADDMSNAARLPRIQ</sequence>
<organism evidence="4 5">
    <name type="scientific">Monosporascus ibericus</name>
    <dbReference type="NCBI Taxonomy" id="155417"/>
    <lineage>
        <taxon>Eukaryota</taxon>
        <taxon>Fungi</taxon>
        <taxon>Dikarya</taxon>
        <taxon>Ascomycota</taxon>
        <taxon>Pezizomycotina</taxon>
        <taxon>Sordariomycetes</taxon>
        <taxon>Xylariomycetidae</taxon>
        <taxon>Xylariales</taxon>
        <taxon>Xylariales incertae sedis</taxon>
        <taxon>Monosporascus</taxon>
    </lineage>
</organism>
<comment type="similarity">
    <text evidence="1">Belongs to the AIM6 family.</text>
</comment>
<evidence type="ECO:0000256" key="2">
    <source>
        <dbReference type="ARBA" id="ARBA00014286"/>
    </source>
</evidence>
<accession>A0A4Q4T2G0</accession>
<reference evidence="4 5" key="1">
    <citation type="submission" date="2018-06" db="EMBL/GenBank/DDBJ databases">
        <title>Complete Genomes of Monosporascus.</title>
        <authorList>
            <person name="Robinson A.J."/>
            <person name="Natvig D.O."/>
        </authorList>
    </citation>
    <scope>NUCLEOTIDE SEQUENCE [LARGE SCALE GENOMIC DNA]</scope>
    <source>
        <strain evidence="4 5">CBS 110550</strain>
    </source>
</reference>
<dbReference type="OrthoDB" id="4153866at2759"/>
<dbReference type="Gene3D" id="3.20.20.190">
    <property type="entry name" value="Phosphatidylinositol (PI) phosphodiesterase"/>
    <property type="match status" value="1"/>
</dbReference>
<evidence type="ECO:0000313" key="4">
    <source>
        <dbReference type="EMBL" id="RYO96339.1"/>
    </source>
</evidence>
<dbReference type="InterPro" id="IPR051236">
    <property type="entry name" value="HAT_RTT109-like"/>
</dbReference>
<evidence type="ECO:0000256" key="1">
    <source>
        <dbReference type="ARBA" id="ARBA00008858"/>
    </source>
</evidence>
<keyword evidence="3" id="KW-0732">Signal</keyword>
<dbReference type="Proteomes" id="UP000293360">
    <property type="component" value="Unassembled WGS sequence"/>
</dbReference>
<comment type="caution">
    <text evidence="4">The sequence shown here is derived from an EMBL/GenBank/DDBJ whole genome shotgun (WGS) entry which is preliminary data.</text>
</comment>
<feature type="chain" id="PRO_5020290033" description="Altered inheritance of mitochondria protein 6" evidence="3">
    <location>
        <begin position="23"/>
        <end position="452"/>
    </location>
</feature>
<evidence type="ECO:0000256" key="3">
    <source>
        <dbReference type="SAM" id="SignalP"/>
    </source>
</evidence>
<dbReference type="PANTHER" id="PTHR31571">
    <property type="entry name" value="ALTERED INHERITANCE OF MITOCHONDRIA PROTEIN 6"/>
    <property type="match status" value="1"/>
</dbReference>
<dbReference type="SUPFAM" id="SSF51695">
    <property type="entry name" value="PLC-like phosphodiesterases"/>
    <property type="match status" value="1"/>
</dbReference>
<name>A0A4Q4T2G0_9PEZI</name>
<dbReference type="PANTHER" id="PTHR31571:SF1">
    <property type="entry name" value="ALTERED INHERITANCE OF MITOCHONDRIA PROTEIN 6"/>
    <property type="match status" value="1"/>
</dbReference>
<gene>
    <name evidence="4" type="ORF">DL764_007475</name>
</gene>